<dbReference type="SUPFAM" id="SSF52540">
    <property type="entry name" value="P-loop containing nucleoside triphosphate hydrolases"/>
    <property type="match status" value="1"/>
</dbReference>
<dbReference type="PANTHER" id="PTHR45772:SF9">
    <property type="entry name" value="CONSERVED COMPONENT OF ABC TRANSPORTER FOR NATURAL AMINO ACIDS"/>
    <property type="match status" value="1"/>
</dbReference>
<dbReference type="Pfam" id="PF00005">
    <property type="entry name" value="ABC_tran"/>
    <property type="match status" value="1"/>
</dbReference>
<sequence length="262" mass="28211">MMPTPDPLLEVSGLVKTFGQLRALDGVAMKISPGVVTGLIGPNGSGKTTLFNAISGFLRPDMGAVIFNGRDITGAPTHRLARMGLKRTFQNTADFTDMSVLQNLLTSARSAPGERLWRLFASPRGVAAGERILVGRAWDLLDRMGLTELANTRAGDLSIGQGRLLQIARLLMEPPSLLMLDEPSSGLNPDDQHRLSMTVRDLCTDDNMTVLVIEHNMSFINAISDALYVMYDGRVIANGPPAEAISNPVVVETYLGARHATA</sequence>
<dbReference type="PATRIC" id="fig|59750.3.peg.5868"/>
<evidence type="ECO:0000259" key="4">
    <source>
        <dbReference type="PROSITE" id="PS50893"/>
    </source>
</evidence>
<feature type="domain" description="ABC transporter" evidence="4">
    <location>
        <begin position="9"/>
        <end position="257"/>
    </location>
</feature>
<dbReference type="PANTHER" id="PTHR45772">
    <property type="entry name" value="CONSERVED COMPONENT OF ABC TRANSPORTER FOR NATURAL AMINO ACIDS-RELATED"/>
    <property type="match status" value="1"/>
</dbReference>
<dbReference type="RefSeq" id="WP_067859896.1">
    <property type="nucleotide sequence ID" value="NZ_LGTW01000046.1"/>
</dbReference>
<keyword evidence="6" id="KW-1185">Reference proteome</keyword>
<keyword evidence="3" id="KW-0067">ATP-binding</keyword>
<accession>A0A132PAZ1</accession>
<evidence type="ECO:0000256" key="1">
    <source>
        <dbReference type="ARBA" id="ARBA00022448"/>
    </source>
</evidence>
<dbReference type="Proteomes" id="UP000070612">
    <property type="component" value="Unassembled WGS sequence"/>
</dbReference>
<dbReference type="SMART" id="SM00382">
    <property type="entry name" value="AAA"/>
    <property type="match status" value="1"/>
</dbReference>
<dbReference type="AlphaFoldDB" id="A0A132PAZ1"/>
<dbReference type="CDD" id="cd03219">
    <property type="entry name" value="ABC_Mj1267_LivG_branched"/>
    <property type="match status" value="1"/>
</dbReference>
<dbReference type="Gene3D" id="3.40.50.300">
    <property type="entry name" value="P-loop containing nucleotide triphosphate hydrolases"/>
    <property type="match status" value="1"/>
</dbReference>
<name>A0A132PAZ1_9MYCO</name>
<keyword evidence="2" id="KW-0547">Nucleotide-binding</keyword>
<dbReference type="GO" id="GO:0016887">
    <property type="term" value="F:ATP hydrolysis activity"/>
    <property type="evidence" value="ECO:0007669"/>
    <property type="project" value="InterPro"/>
</dbReference>
<dbReference type="InterPro" id="IPR027417">
    <property type="entry name" value="P-loop_NTPase"/>
</dbReference>
<dbReference type="PROSITE" id="PS50893">
    <property type="entry name" value="ABC_TRANSPORTER_2"/>
    <property type="match status" value="1"/>
</dbReference>
<comment type="caution">
    <text evidence="5">The sequence shown here is derived from an EMBL/GenBank/DDBJ whole genome shotgun (WGS) entry which is preliminary data.</text>
</comment>
<dbReference type="InterPro" id="IPR032823">
    <property type="entry name" value="BCA_ABC_TP_C"/>
</dbReference>
<evidence type="ECO:0000256" key="2">
    <source>
        <dbReference type="ARBA" id="ARBA00022741"/>
    </source>
</evidence>
<evidence type="ECO:0000256" key="3">
    <source>
        <dbReference type="ARBA" id="ARBA00022840"/>
    </source>
</evidence>
<reference evidence="5 6" key="1">
    <citation type="submission" date="2015-07" db="EMBL/GenBank/DDBJ databases">
        <title>A draft genome sequence of Mycobacterium wolinskyi.</title>
        <authorList>
            <person name="de Man T.J."/>
            <person name="Perry K.A."/>
            <person name="Coulliette A.D."/>
            <person name="Jensen B."/>
            <person name="Toney N.C."/>
            <person name="Limbago B.M."/>
            <person name="Noble-Wang J."/>
        </authorList>
    </citation>
    <scope>NUCLEOTIDE SEQUENCE [LARGE SCALE GENOMIC DNA]</scope>
    <source>
        <strain evidence="5 6">CDC_01</strain>
    </source>
</reference>
<evidence type="ECO:0000313" key="5">
    <source>
        <dbReference type="EMBL" id="KWX19476.1"/>
    </source>
</evidence>
<protein>
    <recommendedName>
        <fullName evidence="4">ABC transporter domain-containing protein</fullName>
    </recommendedName>
</protein>
<dbReference type="InterPro" id="IPR003593">
    <property type="entry name" value="AAA+_ATPase"/>
</dbReference>
<keyword evidence="1" id="KW-0813">Transport</keyword>
<evidence type="ECO:0000313" key="6">
    <source>
        <dbReference type="Proteomes" id="UP000070612"/>
    </source>
</evidence>
<dbReference type="STRING" id="59750.AWC31_31580"/>
<gene>
    <name evidence="5" type="ORF">AFM11_35665</name>
</gene>
<proteinExistence type="predicted"/>
<dbReference type="InterPro" id="IPR003439">
    <property type="entry name" value="ABC_transporter-like_ATP-bd"/>
</dbReference>
<dbReference type="InterPro" id="IPR051120">
    <property type="entry name" value="ABC_AA/LPS_Transport"/>
</dbReference>
<organism evidence="5 6">
    <name type="scientific">Mycolicibacterium wolinskyi</name>
    <dbReference type="NCBI Taxonomy" id="59750"/>
    <lineage>
        <taxon>Bacteria</taxon>
        <taxon>Bacillati</taxon>
        <taxon>Actinomycetota</taxon>
        <taxon>Actinomycetes</taxon>
        <taxon>Mycobacteriales</taxon>
        <taxon>Mycobacteriaceae</taxon>
        <taxon>Mycolicibacterium</taxon>
    </lineage>
</organism>
<dbReference type="Pfam" id="PF12399">
    <property type="entry name" value="BCA_ABC_TP_C"/>
    <property type="match status" value="1"/>
</dbReference>
<dbReference type="GO" id="GO:0005886">
    <property type="term" value="C:plasma membrane"/>
    <property type="evidence" value="ECO:0007669"/>
    <property type="project" value="TreeGrafter"/>
</dbReference>
<dbReference type="GO" id="GO:0005524">
    <property type="term" value="F:ATP binding"/>
    <property type="evidence" value="ECO:0007669"/>
    <property type="project" value="UniProtKB-KW"/>
</dbReference>
<dbReference type="EMBL" id="LGTW01000046">
    <property type="protein sequence ID" value="KWX19476.1"/>
    <property type="molecule type" value="Genomic_DNA"/>
</dbReference>